<dbReference type="PANTHER" id="PTHR35304">
    <property type="entry name" value="OS05G0120300 PROTEIN-RELATED"/>
    <property type="match status" value="1"/>
</dbReference>
<dbReference type="AlphaFoldDB" id="A0A1S2XUK7"/>
<dbReference type="PANTHER" id="PTHR35304:SF16">
    <property type="match status" value="1"/>
</dbReference>
<evidence type="ECO:0000313" key="1">
    <source>
        <dbReference type="Proteomes" id="UP000087171"/>
    </source>
</evidence>
<organism evidence="1 2">
    <name type="scientific">Cicer arietinum</name>
    <name type="common">Chickpea</name>
    <name type="synonym">Garbanzo</name>
    <dbReference type="NCBI Taxonomy" id="3827"/>
    <lineage>
        <taxon>Eukaryota</taxon>
        <taxon>Viridiplantae</taxon>
        <taxon>Streptophyta</taxon>
        <taxon>Embryophyta</taxon>
        <taxon>Tracheophyta</taxon>
        <taxon>Spermatophyta</taxon>
        <taxon>Magnoliopsida</taxon>
        <taxon>eudicotyledons</taxon>
        <taxon>Gunneridae</taxon>
        <taxon>Pentapetalae</taxon>
        <taxon>rosids</taxon>
        <taxon>fabids</taxon>
        <taxon>Fabales</taxon>
        <taxon>Fabaceae</taxon>
        <taxon>Papilionoideae</taxon>
        <taxon>50 kb inversion clade</taxon>
        <taxon>NPAAA clade</taxon>
        <taxon>Hologalegina</taxon>
        <taxon>IRL clade</taxon>
        <taxon>Cicereae</taxon>
        <taxon>Cicer</taxon>
    </lineage>
</organism>
<reference evidence="1" key="1">
    <citation type="journal article" date="2013" name="Nat. Biotechnol.">
        <title>Draft genome sequence of chickpea (Cicer arietinum) provides a resource for trait improvement.</title>
        <authorList>
            <person name="Varshney R.K."/>
            <person name="Song C."/>
            <person name="Saxena R.K."/>
            <person name="Azam S."/>
            <person name="Yu S."/>
            <person name="Sharpe A.G."/>
            <person name="Cannon S."/>
            <person name="Baek J."/>
            <person name="Rosen B.D."/>
            <person name="Tar'an B."/>
            <person name="Millan T."/>
            <person name="Zhang X."/>
            <person name="Ramsay L.D."/>
            <person name="Iwata A."/>
            <person name="Wang Y."/>
            <person name="Nelson W."/>
            <person name="Farmer A.D."/>
            <person name="Gaur P.M."/>
            <person name="Soderlund C."/>
            <person name="Penmetsa R.V."/>
            <person name="Xu C."/>
            <person name="Bharti A.K."/>
            <person name="He W."/>
            <person name="Winter P."/>
            <person name="Zhao S."/>
            <person name="Hane J.K."/>
            <person name="Carrasquilla-Garcia N."/>
            <person name="Condie J.A."/>
            <person name="Upadhyaya H.D."/>
            <person name="Luo M.C."/>
            <person name="Thudi M."/>
            <person name="Gowda C.L."/>
            <person name="Singh N.P."/>
            <person name="Lichtenzveig J."/>
            <person name="Gali K.K."/>
            <person name="Rubio J."/>
            <person name="Nadarajan N."/>
            <person name="Dolezel J."/>
            <person name="Bansal K.C."/>
            <person name="Xu X."/>
            <person name="Edwards D."/>
            <person name="Zhang G."/>
            <person name="Kahl G."/>
            <person name="Gil J."/>
            <person name="Singh K.B."/>
            <person name="Datta S.K."/>
            <person name="Jackson S.A."/>
            <person name="Wang J."/>
            <person name="Cook D.R."/>
        </authorList>
    </citation>
    <scope>NUCLEOTIDE SEQUENCE [LARGE SCALE GENOMIC DNA]</scope>
    <source>
        <strain evidence="1">cv. CDC Frontier</strain>
    </source>
</reference>
<reference evidence="2" key="2">
    <citation type="submission" date="2025-08" db="UniProtKB">
        <authorList>
            <consortium name="RefSeq"/>
        </authorList>
    </citation>
    <scope>IDENTIFICATION</scope>
    <source>
        <tissue evidence="2">Etiolated seedlings</tissue>
    </source>
</reference>
<dbReference type="OrthoDB" id="749576at2759"/>
<protein>
    <submittedName>
        <fullName evidence="2">Uncharacterized protein LOC101503482</fullName>
    </submittedName>
</protein>
<dbReference type="RefSeq" id="XP_004493911.1">
    <property type="nucleotide sequence ID" value="XM_004493854.3"/>
</dbReference>
<proteinExistence type="predicted"/>
<name>A0A1S2XUK7_CICAR</name>
<keyword evidence="1" id="KW-1185">Reference proteome</keyword>
<accession>A0A1S2XUK7</accession>
<evidence type="ECO:0000313" key="2">
    <source>
        <dbReference type="RefSeq" id="XP_004493911.1"/>
    </source>
</evidence>
<sequence length="154" mass="17663">MSSVCISNCINDARDPRVPVRATYVNLYKWPESDAAFVRSVSSDGREKGGEKQHPRVVDSISCRQLFLRSYTFCRDDEKKVMDKTQKCFGRRKVKVKVKVKAKAKAKERVVFVGKKNLGWKKVKEISCSALFSIFRRFLSCCASVDVVDENYHI</sequence>
<dbReference type="GeneID" id="101503482"/>
<dbReference type="eggNOG" id="ENOG502S3NQ">
    <property type="taxonomic scope" value="Eukaryota"/>
</dbReference>
<dbReference type="STRING" id="3827.A0A1S2XUK7"/>
<dbReference type="PaxDb" id="3827-XP_004493911.1"/>
<dbReference type="Proteomes" id="UP000087171">
    <property type="component" value="Chromosome Ca3"/>
</dbReference>
<dbReference type="KEGG" id="cam:101503482"/>
<gene>
    <name evidence="2" type="primary">LOC101503482</name>
</gene>